<dbReference type="AlphaFoldDB" id="A0A8H3X2K4"/>
<comment type="caution">
    <text evidence="1">The sequence shown here is derived from an EMBL/GenBank/DDBJ whole genome shotgun (WGS) entry which is preliminary data.</text>
</comment>
<accession>A0A8H3X2K4</accession>
<sequence length="85" mass="9822">MDRGYTAKKLGKCCTICCYAMNIQTARQIKNSPYALVFGLSPLRHFTLLNEIKQLNINSKDEPEDWFEQPRSLIIMITIKKLSNL</sequence>
<organism evidence="1 2">
    <name type="scientific">Gigaspora margarita</name>
    <dbReference type="NCBI Taxonomy" id="4874"/>
    <lineage>
        <taxon>Eukaryota</taxon>
        <taxon>Fungi</taxon>
        <taxon>Fungi incertae sedis</taxon>
        <taxon>Mucoromycota</taxon>
        <taxon>Glomeromycotina</taxon>
        <taxon>Glomeromycetes</taxon>
        <taxon>Diversisporales</taxon>
        <taxon>Gigasporaceae</taxon>
        <taxon>Gigaspora</taxon>
    </lineage>
</organism>
<evidence type="ECO:0000313" key="2">
    <source>
        <dbReference type="Proteomes" id="UP000439903"/>
    </source>
</evidence>
<gene>
    <name evidence="1" type="ORF">F8M41_010502</name>
</gene>
<dbReference type="EMBL" id="WTPW01002186">
    <property type="protein sequence ID" value="KAF0392553.1"/>
    <property type="molecule type" value="Genomic_DNA"/>
</dbReference>
<dbReference type="Proteomes" id="UP000439903">
    <property type="component" value="Unassembled WGS sequence"/>
</dbReference>
<proteinExistence type="predicted"/>
<reference evidence="1 2" key="1">
    <citation type="journal article" date="2019" name="Environ. Microbiol.">
        <title>At the nexus of three kingdoms: the genome of the mycorrhizal fungus Gigaspora margarita provides insights into plant, endobacterial and fungal interactions.</title>
        <authorList>
            <person name="Venice F."/>
            <person name="Ghignone S."/>
            <person name="Salvioli di Fossalunga A."/>
            <person name="Amselem J."/>
            <person name="Novero M."/>
            <person name="Xianan X."/>
            <person name="Sedzielewska Toro K."/>
            <person name="Morin E."/>
            <person name="Lipzen A."/>
            <person name="Grigoriev I.V."/>
            <person name="Henrissat B."/>
            <person name="Martin F.M."/>
            <person name="Bonfante P."/>
        </authorList>
    </citation>
    <scope>NUCLEOTIDE SEQUENCE [LARGE SCALE GENOMIC DNA]</scope>
    <source>
        <strain evidence="1 2">BEG34</strain>
    </source>
</reference>
<name>A0A8H3X2K4_GIGMA</name>
<dbReference type="OrthoDB" id="2462250at2759"/>
<evidence type="ECO:0000313" key="1">
    <source>
        <dbReference type="EMBL" id="KAF0392553.1"/>
    </source>
</evidence>
<keyword evidence="2" id="KW-1185">Reference proteome</keyword>
<protein>
    <submittedName>
        <fullName evidence="1">Uncharacterized protein</fullName>
    </submittedName>
</protein>